<protein>
    <recommendedName>
        <fullName evidence="3">Cell surface protein</fullName>
    </recommendedName>
</protein>
<accession>A0ABW1SLL2</accession>
<dbReference type="RefSeq" id="WP_137615448.1">
    <property type="nucleotide sequence ID" value="NZ_BJDI01000003.1"/>
</dbReference>
<proteinExistence type="predicted"/>
<evidence type="ECO:0000313" key="2">
    <source>
        <dbReference type="Proteomes" id="UP001596171"/>
    </source>
</evidence>
<evidence type="ECO:0008006" key="3">
    <source>
        <dbReference type="Google" id="ProtNLM"/>
    </source>
</evidence>
<name>A0ABW1SLL2_9LACO</name>
<dbReference type="InterPro" id="IPR013783">
    <property type="entry name" value="Ig-like_fold"/>
</dbReference>
<comment type="caution">
    <text evidence="1">The sequence shown here is derived from an EMBL/GenBank/DDBJ whole genome shotgun (WGS) entry which is preliminary data.</text>
</comment>
<organism evidence="1 2">
    <name type="scientific">Lactiplantibacillus nangangensis</name>
    <dbReference type="NCBI Taxonomy" id="2559917"/>
    <lineage>
        <taxon>Bacteria</taxon>
        <taxon>Bacillati</taxon>
        <taxon>Bacillota</taxon>
        <taxon>Bacilli</taxon>
        <taxon>Lactobacillales</taxon>
        <taxon>Lactobacillaceae</taxon>
        <taxon>Lactiplantibacillus</taxon>
    </lineage>
</organism>
<dbReference type="Gene3D" id="2.60.40.10">
    <property type="entry name" value="Immunoglobulins"/>
    <property type="match status" value="1"/>
</dbReference>
<reference evidence="2" key="1">
    <citation type="journal article" date="2019" name="Int. J. Syst. Evol. Microbiol.">
        <title>The Global Catalogue of Microorganisms (GCM) 10K type strain sequencing project: providing services to taxonomists for standard genome sequencing and annotation.</title>
        <authorList>
            <consortium name="The Broad Institute Genomics Platform"/>
            <consortium name="The Broad Institute Genome Sequencing Center for Infectious Disease"/>
            <person name="Wu L."/>
            <person name="Ma J."/>
        </authorList>
    </citation>
    <scope>NUCLEOTIDE SEQUENCE [LARGE SCALE GENOMIC DNA]</scope>
    <source>
        <strain evidence="2">CCM 8930</strain>
    </source>
</reference>
<keyword evidence="2" id="KW-1185">Reference proteome</keyword>
<evidence type="ECO:0000313" key="1">
    <source>
        <dbReference type="EMBL" id="MFC6202158.1"/>
    </source>
</evidence>
<sequence length="522" mass="55410">MKLKLIWRQLLLVLVVLLGFSYVHVQVGHAAGSGVTGAATYKKETGIRLVAPEWNSINRYIAFTSVTANNIQGDRLTKYTDRIYVKVDPDYKTLEAKGFNFDKAYLDVVDANGKSVMSSSPVQATISSGTSATFSTTKQTLSVNLSKLGTTQLKLPIYVGVRFSSTTPNNDGSTLWMVYGFGMFEQNDDVVNNMKDVTIQDPVQSLNQKITGTAEPNSYVSTELNGTIYDTTADASGNYTITLPLPLSLLGDPDSVTVSESNDMGDMKSATATVHKSMPVLSSTSSGVTITPALLETLSSDDDVLAWLVKAAGITVQDSVSHEIDTRPKYSSTDSNLAQKLTDLATGDSTNIDVGATSNDVKAPTDLSIKVTKTAGELKFTTVSDALSYGNLTVPSTTTLFAPVSAPDIQISDTRTAGSPWHIAATAGTLTDGAGHDFSGQLMYVDGNGQSQYLATASTVASGMRAKGVTTVKTTDGWENQKEQPSGIGKPGIYLQAKPNIYTGGNQASYSGDINWQLVAAP</sequence>
<dbReference type="EMBL" id="JBHSSE010000018">
    <property type="protein sequence ID" value="MFC6202158.1"/>
    <property type="molecule type" value="Genomic_DNA"/>
</dbReference>
<dbReference type="Proteomes" id="UP001596171">
    <property type="component" value="Unassembled WGS sequence"/>
</dbReference>
<gene>
    <name evidence="1" type="ORF">ACFP1L_09785</name>
</gene>